<protein>
    <submittedName>
        <fullName evidence="1">Uncharacterized protein</fullName>
    </submittedName>
</protein>
<name>A0ABQ3ZU87_9ACTN</name>
<proteinExistence type="predicted"/>
<evidence type="ECO:0000313" key="2">
    <source>
        <dbReference type="Proteomes" id="UP000603200"/>
    </source>
</evidence>
<dbReference type="EMBL" id="BOMN01000066">
    <property type="protein sequence ID" value="GIE22156.1"/>
    <property type="molecule type" value="Genomic_DNA"/>
</dbReference>
<gene>
    <name evidence="1" type="ORF">Ahu01nite_052580</name>
</gene>
<evidence type="ECO:0000313" key="1">
    <source>
        <dbReference type="EMBL" id="GIE22156.1"/>
    </source>
</evidence>
<organism evidence="1 2">
    <name type="scientific">Winogradskya humida</name>
    <dbReference type="NCBI Taxonomy" id="113566"/>
    <lineage>
        <taxon>Bacteria</taxon>
        <taxon>Bacillati</taxon>
        <taxon>Actinomycetota</taxon>
        <taxon>Actinomycetes</taxon>
        <taxon>Micromonosporales</taxon>
        <taxon>Micromonosporaceae</taxon>
        <taxon>Winogradskya</taxon>
    </lineage>
</organism>
<sequence>MQLDRHLGFLANREALPSTGMTPMAGSLLHGQFYSLNLRRRLPIDGVNRIAQRLQRIGDVYSVAAPRTGDGETG</sequence>
<reference evidence="1 2" key="1">
    <citation type="submission" date="2021-01" db="EMBL/GenBank/DDBJ databases">
        <title>Whole genome shotgun sequence of Actinoplanes humidus NBRC 14915.</title>
        <authorList>
            <person name="Komaki H."/>
            <person name="Tamura T."/>
        </authorList>
    </citation>
    <scope>NUCLEOTIDE SEQUENCE [LARGE SCALE GENOMIC DNA]</scope>
    <source>
        <strain evidence="1 2">NBRC 14915</strain>
    </source>
</reference>
<comment type="caution">
    <text evidence="1">The sequence shown here is derived from an EMBL/GenBank/DDBJ whole genome shotgun (WGS) entry which is preliminary data.</text>
</comment>
<dbReference type="Proteomes" id="UP000603200">
    <property type="component" value="Unassembled WGS sequence"/>
</dbReference>
<keyword evidence="2" id="KW-1185">Reference proteome</keyword>
<accession>A0ABQ3ZU87</accession>